<organism evidence="2">
    <name type="scientific">Aeromonas salmonicida subsp. salmonicida</name>
    <dbReference type="NCBI Taxonomy" id="29491"/>
    <lineage>
        <taxon>Bacteria</taxon>
        <taxon>Pseudomonadati</taxon>
        <taxon>Pseudomonadota</taxon>
        <taxon>Gammaproteobacteria</taxon>
        <taxon>Aeromonadales</taxon>
        <taxon>Aeromonadaceae</taxon>
        <taxon>Aeromonas</taxon>
    </lineage>
</organism>
<proteinExistence type="predicted"/>
<dbReference type="EMBL" id="KY555069">
    <property type="protein sequence ID" value="ASD49204.1"/>
    <property type="molecule type" value="Genomic_DNA"/>
</dbReference>
<evidence type="ECO:0000256" key="1">
    <source>
        <dbReference type="SAM" id="MobiDB-lite"/>
    </source>
</evidence>
<geneLocation type="plasmid" evidence="2">
    <name>pAsa5</name>
</geneLocation>
<name>A0A1Z3MN20_AERSS</name>
<evidence type="ECO:0000313" key="2">
    <source>
        <dbReference type="EMBL" id="ASD49204.1"/>
    </source>
</evidence>
<keyword evidence="2" id="KW-0614">Plasmid</keyword>
<dbReference type="AlphaFoldDB" id="A0A1Z3MN20"/>
<reference evidence="2" key="1">
    <citation type="submission" date="2017-01" db="EMBL/GenBank/DDBJ databases">
        <title>Plasmid composition in Aeromonas salmonicida subsp. salmonicida 01-B526 unravels unsuspected type three secretion system loss patterns.</title>
        <authorList>
            <person name="Tanaka K.H."/>
            <person name="Vincent A.T."/>
            <person name="Emond-Rheault J.-G."/>
            <person name="Adamczuk M."/>
            <person name="Frenette M."/>
            <person name="Charette S.J."/>
        </authorList>
    </citation>
    <scope>NUCLEOTIDE SEQUENCE</scope>
    <source>
        <strain evidence="2">01-B526</strain>
        <plasmid evidence="2">pAsa5</plasmid>
    </source>
</reference>
<sequence length="57" mass="6333">MKNLELFGEPGHYGASYRDPGDHSGEHLEPCPFCGGDHLEVYPINSLGRVVDEPKQH</sequence>
<accession>A0A1Z3MN20</accession>
<protein>
    <submittedName>
        <fullName evidence="2">Uncharacterized protein</fullName>
    </submittedName>
</protein>
<feature type="region of interest" description="Disordered" evidence="1">
    <location>
        <begin position="1"/>
        <end position="22"/>
    </location>
</feature>